<dbReference type="InterPro" id="IPR027417">
    <property type="entry name" value="P-loop_NTPase"/>
</dbReference>
<dbReference type="Proteomes" id="UP000184334">
    <property type="component" value="Unassembled WGS sequence"/>
</dbReference>
<dbReference type="PROSITE" id="PS00211">
    <property type="entry name" value="ABC_TRANSPORTER_1"/>
    <property type="match status" value="1"/>
</dbReference>
<dbReference type="GO" id="GO:0016887">
    <property type="term" value="F:ATP hydrolysis activity"/>
    <property type="evidence" value="ECO:0007669"/>
    <property type="project" value="InterPro"/>
</dbReference>
<evidence type="ECO:0000256" key="3">
    <source>
        <dbReference type="ARBA" id="ARBA00022475"/>
    </source>
</evidence>
<name>A0A1M4TZE1_MARH1</name>
<protein>
    <submittedName>
        <fullName evidence="9">Energy-coupling factor transport system ATP-binding protein</fullName>
    </submittedName>
</protein>
<reference evidence="9" key="1">
    <citation type="submission" date="2016-11" db="EMBL/GenBank/DDBJ databases">
        <authorList>
            <person name="Varghese N."/>
            <person name="Submissions S."/>
        </authorList>
    </citation>
    <scope>NUCLEOTIDE SEQUENCE [LARGE SCALE GENOMIC DNA]</scope>
    <source>
        <strain evidence="9">DSM 16785</strain>
    </source>
</reference>
<dbReference type="STRING" id="1122195.SAMN02745164_00564"/>
<dbReference type="Gene3D" id="3.40.50.300">
    <property type="entry name" value="P-loop containing nucleotide triphosphate hydrolases"/>
    <property type="match status" value="1"/>
</dbReference>
<dbReference type="GO" id="GO:0043190">
    <property type="term" value="C:ATP-binding cassette (ABC) transporter complex"/>
    <property type="evidence" value="ECO:0007669"/>
    <property type="project" value="TreeGrafter"/>
</dbReference>
<dbReference type="GO" id="GO:0005524">
    <property type="term" value="F:ATP binding"/>
    <property type="evidence" value="ECO:0007669"/>
    <property type="project" value="UniProtKB-KW"/>
</dbReference>
<keyword evidence="7" id="KW-0472">Membrane</keyword>
<evidence type="ECO:0000256" key="7">
    <source>
        <dbReference type="ARBA" id="ARBA00023136"/>
    </source>
</evidence>
<dbReference type="CDD" id="cd03225">
    <property type="entry name" value="ABC_cobalt_CbiO_domain1"/>
    <property type="match status" value="1"/>
</dbReference>
<keyword evidence="4" id="KW-0547">Nucleotide-binding</keyword>
<sequence>MPIEINNVSYIYAEGTPFESVALKNINWNIDEGSMWVILGKTGSGKTTLIQTLNGLLIPKTGEIIIDGLSTKNQKTDIKKIREKIGMVFQYPESQFFLPTVLEELMFAPKNFNKNISPNKLYSILNLIGLNKNFLNRNPFALSGGEMRRVAIASVLSYDPKYIIFDEPTVGLDYDGRKKIWKIIDELKKLGKTIIIITHWLDELIPFKPNILHIHNHEISYIGTFDNFILLGEDELRKKNIVFSEKLKLYYCSLKNNIKLEKLFQY</sequence>
<evidence type="ECO:0000313" key="10">
    <source>
        <dbReference type="Proteomes" id="UP000184334"/>
    </source>
</evidence>
<keyword evidence="5 9" id="KW-0067">ATP-binding</keyword>
<evidence type="ECO:0000259" key="8">
    <source>
        <dbReference type="PROSITE" id="PS50893"/>
    </source>
</evidence>
<evidence type="ECO:0000256" key="2">
    <source>
        <dbReference type="ARBA" id="ARBA00022448"/>
    </source>
</evidence>
<dbReference type="PROSITE" id="PS50893">
    <property type="entry name" value="ABC_TRANSPORTER_2"/>
    <property type="match status" value="1"/>
</dbReference>
<dbReference type="InterPro" id="IPR003439">
    <property type="entry name" value="ABC_transporter-like_ATP-bd"/>
</dbReference>
<organism evidence="9 10">
    <name type="scientific">Marinitoga hydrogenitolerans (strain DSM 16785 / JCM 12826 / AT1271)</name>
    <dbReference type="NCBI Taxonomy" id="1122195"/>
    <lineage>
        <taxon>Bacteria</taxon>
        <taxon>Thermotogati</taxon>
        <taxon>Thermotogota</taxon>
        <taxon>Thermotogae</taxon>
        <taxon>Petrotogales</taxon>
        <taxon>Petrotogaceae</taxon>
        <taxon>Marinitoga</taxon>
    </lineage>
</organism>
<dbReference type="SUPFAM" id="SSF52540">
    <property type="entry name" value="P-loop containing nucleoside triphosphate hydrolases"/>
    <property type="match status" value="1"/>
</dbReference>
<dbReference type="RefSeq" id="WP_072863224.1">
    <property type="nucleotide sequence ID" value="NZ_FQUI01000005.1"/>
</dbReference>
<feature type="domain" description="ABC transporter" evidence="8">
    <location>
        <begin position="3"/>
        <end position="241"/>
    </location>
</feature>
<dbReference type="AlphaFoldDB" id="A0A1M4TZE1"/>
<dbReference type="InterPro" id="IPR050095">
    <property type="entry name" value="ECF_ABC_transporter_ATP-bd"/>
</dbReference>
<evidence type="ECO:0000256" key="1">
    <source>
        <dbReference type="ARBA" id="ARBA00004202"/>
    </source>
</evidence>
<dbReference type="InterPro" id="IPR017871">
    <property type="entry name" value="ABC_transporter-like_CS"/>
</dbReference>
<evidence type="ECO:0000313" key="9">
    <source>
        <dbReference type="EMBL" id="SHE49800.1"/>
    </source>
</evidence>
<dbReference type="PANTHER" id="PTHR43553:SF27">
    <property type="entry name" value="ENERGY-COUPLING FACTOR TRANSPORTER ATP-BINDING PROTEIN ECFA2"/>
    <property type="match status" value="1"/>
</dbReference>
<dbReference type="Pfam" id="PF00005">
    <property type="entry name" value="ABC_tran"/>
    <property type="match status" value="1"/>
</dbReference>
<comment type="caution">
    <text evidence="9">The sequence shown here is derived from an EMBL/GenBank/DDBJ whole genome shotgun (WGS) entry which is preliminary data.</text>
</comment>
<proteinExistence type="predicted"/>
<dbReference type="GO" id="GO:0042626">
    <property type="term" value="F:ATPase-coupled transmembrane transporter activity"/>
    <property type="evidence" value="ECO:0007669"/>
    <property type="project" value="TreeGrafter"/>
</dbReference>
<dbReference type="SMART" id="SM00382">
    <property type="entry name" value="AAA"/>
    <property type="match status" value="1"/>
</dbReference>
<keyword evidence="6" id="KW-1278">Translocase</keyword>
<dbReference type="InterPro" id="IPR003593">
    <property type="entry name" value="AAA+_ATPase"/>
</dbReference>
<keyword evidence="2" id="KW-0813">Transport</keyword>
<dbReference type="InterPro" id="IPR015856">
    <property type="entry name" value="ABC_transpr_CbiO/EcfA_su"/>
</dbReference>
<accession>A0A1M4TZE1</accession>
<dbReference type="EMBL" id="FQUI01000005">
    <property type="protein sequence ID" value="SHE49800.1"/>
    <property type="molecule type" value="Genomic_DNA"/>
</dbReference>
<evidence type="ECO:0000256" key="5">
    <source>
        <dbReference type="ARBA" id="ARBA00022840"/>
    </source>
</evidence>
<gene>
    <name evidence="9" type="ORF">SAMN02745164_00564</name>
</gene>
<evidence type="ECO:0000256" key="4">
    <source>
        <dbReference type="ARBA" id="ARBA00022741"/>
    </source>
</evidence>
<dbReference type="PANTHER" id="PTHR43553">
    <property type="entry name" value="HEAVY METAL TRANSPORTER"/>
    <property type="match status" value="1"/>
</dbReference>
<comment type="subcellular location">
    <subcellularLocation>
        <location evidence="1">Cell membrane</location>
        <topology evidence="1">Peripheral membrane protein</topology>
    </subcellularLocation>
</comment>
<keyword evidence="10" id="KW-1185">Reference proteome</keyword>
<dbReference type="OrthoDB" id="9784332at2"/>
<evidence type="ECO:0000256" key="6">
    <source>
        <dbReference type="ARBA" id="ARBA00022967"/>
    </source>
</evidence>
<keyword evidence="3" id="KW-1003">Cell membrane</keyword>